<organism evidence="1">
    <name type="scientific">Opuntia streptacantha</name>
    <name type="common">Prickly pear cactus</name>
    <name type="synonym">Opuntia cardona</name>
    <dbReference type="NCBI Taxonomy" id="393608"/>
    <lineage>
        <taxon>Eukaryota</taxon>
        <taxon>Viridiplantae</taxon>
        <taxon>Streptophyta</taxon>
        <taxon>Embryophyta</taxon>
        <taxon>Tracheophyta</taxon>
        <taxon>Spermatophyta</taxon>
        <taxon>Magnoliopsida</taxon>
        <taxon>eudicotyledons</taxon>
        <taxon>Gunneridae</taxon>
        <taxon>Pentapetalae</taxon>
        <taxon>Caryophyllales</taxon>
        <taxon>Cactineae</taxon>
        <taxon>Cactaceae</taxon>
        <taxon>Opuntioideae</taxon>
        <taxon>Opuntia</taxon>
    </lineage>
</organism>
<protein>
    <submittedName>
        <fullName evidence="1">Uncharacterized protein</fullName>
    </submittedName>
</protein>
<reference evidence="1" key="1">
    <citation type="journal article" date="2013" name="J. Plant Res.">
        <title>Effect of fungi and light on seed germination of three Opuntia species from semiarid lands of central Mexico.</title>
        <authorList>
            <person name="Delgado-Sanchez P."/>
            <person name="Jimenez-Bremont J.F."/>
            <person name="Guerrero-Gonzalez Mde L."/>
            <person name="Flores J."/>
        </authorList>
    </citation>
    <scope>NUCLEOTIDE SEQUENCE</scope>
    <source>
        <tissue evidence="1">Cladode</tissue>
    </source>
</reference>
<dbReference type="AlphaFoldDB" id="A0A7C8ZZM3"/>
<reference evidence="1" key="2">
    <citation type="submission" date="2020-07" db="EMBL/GenBank/DDBJ databases">
        <authorList>
            <person name="Vera ALvarez R."/>
            <person name="Arias-Moreno D.M."/>
            <person name="Jimenez-Jacinto V."/>
            <person name="Jimenez-Bremont J.F."/>
            <person name="Swaminathan K."/>
            <person name="Moose S.P."/>
            <person name="Guerrero-Gonzalez M.L."/>
            <person name="Marino-Ramirez L."/>
            <person name="Landsman D."/>
            <person name="Rodriguez-Kessler M."/>
            <person name="Delgado-Sanchez P."/>
        </authorList>
    </citation>
    <scope>NUCLEOTIDE SEQUENCE</scope>
    <source>
        <tissue evidence="1">Cladode</tissue>
    </source>
</reference>
<accession>A0A7C8ZZM3</accession>
<sequence>MLSQIQQKWNPVKKTILRVLRVLVMGPTLALPRLWNLVKTNRQTLLRSVMKPLPPMLKMIQRQVLQVATKITPICGKSCQKSPKQMQVPTKQTWSQRLRMQTMSKVEILQQMDRQRTLIHQGLVIVRQM</sequence>
<dbReference type="EMBL" id="GISG01183934">
    <property type="protein sequence ID" value="MBA4654537.1"/>
    <property type="molecule type" value="Transcribed_RNA"/>
</dbReference>
<name>A0A7C8ZZM3_OPUST</name>
<proteinExistence type="predicted"/>
<evidence type="ECO:0000313" key="1">
    <source>
        <dbReference type="EMBL" id="MBA4654537.1"/>
    </source>
</evidence>